<name>A0ABR4GXM9_9EURO</name>
<reference evidence="7 8" key="1">
    <citation type="submission" date="2024-07" db="EMBL/GenBank/DDBJ databases">
        <title>Section-level genome sequencing and comparative genomics of Aspergillus sections Usti and Cavernicolus.</title>
        <authorList>
            <consortium name="Lawrence Berkeley National Laboratory"/>
            <person name="Nybo J.L."/>
            <person name="Vesth T.C."/>
            <person name="Theobald S."/>
            <person name="Frisvad J.C."/>
            <person name="Larsen T.O."/>
            <person name="Kjaerboelling I."/>
            <person name="Rothschild-Mancinelli K."/>
            <person name="Lyhne E.K."/>
            <person name="Kogle M.E."/>
            <person name="Barry K."/>
            <person name="Clum A."/>
            <person name="Na H."/>
            <person name="Ledsgaard L."/>
            <person name="Lin J."/>
            <person name="Lipzen A."/>
            <person name="Kuo A."/>
            <person name="Riley R."/>
            <person name="Mondo S."/>
            <person name="Labutti K."/>
            <person name="Haridas S."/>
            <person name="Pangalinan J."/>
            <person name="Salamov A.A."/>
            <person name="Simmons B.A."/>
            <person name="Magnuson J.K."/>
            <person name="Chen J."/>
            <person name="Drula E."/>
            <person name="Henrissat B."/>
            <person name="Wiebenga A."/>
            <person name="Lubbers R.J."/>
            <person name="Gomes A.C."/>
            <person name="Makela M.R."/>
            <person name="Stajich J."/>
            <person name="Grigoriev I.V."/>
            <person name="Mortensen U.H."/>
            <person name="De Vries R.P."/>
            <person name="Baker S.E."/>
            <person name="Andersen M.R."/>
        </authorList>
    </citation>
    <scope>NUCLEOTIDE SEQUENCE [LARGE SCALE GENOMIC DNA]</scope>
    <source>
        <strain evidence="7 8">CBS 588.65</strain>
    </source>
</reference>
<dbReference type="InterPro" id="IPR036864">
    <property type="entry name" value="Zn2-C6_fun-type_DNA-bd_sf"/>
</dbReference>
<dbReference type="PROSITE" id="PS50048">
    <property type="entry name" value="ZN2_CY6_FUNGAL_2"/>
    <property type="match status" value="1"/>
</dbReference>
<feature type="region of interest" description="Disordered" evidence="5">
    <location>
        <begin position="35"/>
        <end position="55"/>
    </location>
</feature>
<dbReference type="InterPro" id="IPR001138">
    <property type="entry name" value="Zn2Cys6_DnaBD"/>
</dbReference>
<dbReference type="InterPro" id="IPR053175">
    <property type="entry name" value="DHMBA_Reg_Transcription_Factor"/>
</dbReference>
<evidence type="ECO:0000256" key="1">
    <source>
        <dbReference type="ARBA" id="ARBA00023015"/>
    </source>
</evidence>
<accession>A0ABR4GXM9</accession>
<dbReference type="SUPFAM" id="SSF57701">
    <property type="entry name" value="Zn2/Cys6 DNA-binding domain"/>
    <property type="match status" value="1"/>
</dbReference>
<sequence length="435" mass="48925">MRVKRDFPSRNCANCRAVKRRCDKQRPHCGQCIRTRETCHGPKTPDSPSPTQGLHPDLDEVGANYFLHNFIIGGHSASHGYLNYIPTVYSADGEHPTLVASMAAVGLVALANLTQQPELVRQARTKYSEAINRVNTALSSPVESLKDSILMSVISLGIFEHVSNLEPWARHVRGAAALLVARGKSQFSSTAALLMFNQVRTDLVVACIHSHKPFTQDMWKLQEEAMKHFDPSRAFWLRGVLAARHTNLVWEETALRRDFQHVLGLLVIQEPYTSTQASDSDPDVFHNGRSLQYYILPLEYDLATNIAAETRAQLTLELEETLGIQSKLEEDMLATVPQGLGFVSLSPDDHPHFPSTNVSGGYMLTWCLFHSREFYKGGCETRQWIIHRLRHIGRQVGNAVALQLLEVIGKIDKVQLEEERDKNAKQMVDAYDLHK</sequence>
<keyword evidence="1" id="KW-0805">Transcription regulation</keyword>
<comment type="caution">
    <text evidence="7">The sequence shown here is derived from an EMBL/GenBank/DDBJ whole genome shotgun (WGS) entry which is preliminary data.</text>
</comment>
<keyword evidence="2" id="KW-0238">DNA-binding</keyword>
<evidence type="ECO:0000313" key="7">
    <source>
        <dbReference type="EMBL" id="KAL2807926.1"/>
    </source>
</evidence>
<dbReference type="Pfam" id="PF00172">
    <property type="entry name" value="Zn_clus"/>
    <property type="match status" value="1"/>
</dbReference>
<evidence type="ECO:0000256" key="4">
    <source>
        <dbReference type="ARBA" id="ARBA00023242"/>
    </source>
</evidence>
<organism evidence="7 8">
    <name type="scientific">Aspergillus granulosus</name>
    <dbReference type="NCBI Taxonomy" id="176169"/>
    <lineage>
        <taxon>Eukaryota</taxon>
        <taxon>Fungi</taxon>
        <taxon>Dikarya</taxon>
        <taxon>Ascomycota</taxon>
        <taxon>Pezizomycotina</taxon>
        <taxon>Eurotiomycetes</taxon>
        <taxon>Eurotiomycetidae</taxon>
        <taxon>Eurotiales</taxon>
        <taxon>Aspergillaceae</taxon>
        <taxon>Aspergillus</taxon>
        <taxon>Aspergillus subgen. Nidulantes</taxon>
    </lineage>
</organism>
<evidence type="ECO:0000259" key="6">
    <source>
        <dbReference type="PROSITE" id="PS50048"/>
    </source>
</evidence>
<dbReference type="EMBL" id="JBFXLT010000126">
    <property type="protein sequence ID" value="KAL2807926.1"/>
    <property type="molecule type" value="Genomic_DNA"/>
</dbReference>
<keyword evidence="8" id="KW-1185">Reference proteome</keyword>
<proteinExistence type="predicted"/>
<dbReference type="SMART" id="SM00066">
    <property type="entry name" value="GAL4"/>
    <property type="match status" value="1"/>
</dbReference>
<gene>
    <name evidence="7" type="ORF">BJX63DRAFT_439790</name>
</gene>
<keyword evidence="4" id="KW-0539">Nucleus</keyword>
<dbReference type="CDD" id="cd00067">
    <property type="entry name" value="GAL4"/>
    <property type="match status" value="1"/>
</dbReference>
<dbReference type="PANTHER" id="PTHR38791">
    <property type="entry name" value="ZN(II)2CYS6 TRANSCRIPTION FACTOR (EUROFUNG)-RELATED-RELATED"/>
    <property type="match status" value="1"/>
</dbReference>
<evidence type="ECO:0000256" key="3">
    <source>
        <dbReference type="ARBA" id="ARBA00023163"/>
    </source>
</evidence>
<evidence type="ECO:0000256" key="5">
    <source>
        <dbReference type="SAM" id="MobiDB-lite"/>
    </source>
</evidence>
<dbReference type="PANTHER" id="PTHR38791:SF5">
    <property type="entry name" value="TRANSCRIPTION FACTOR DBAG-RELATED"/>
    <property type="match status" value="1"/>
</dbReference>
<dbReference type="Pfam" id="PF11951">
    <property type="entry name" value="Fungal_trans_2"/>
    <property type="match status" value="1"/>
</dbReference>
<dbReference type="Proteomes" id="UP001610334">
    <property type="component" value="Unassembled WGS sequence"/>
</dbReference>
<keyword evidence="3" id="KW-0804">Transcription</keyword>
<protein>
    <recommendedName>
        <fullName evidence="6">Zn(2)-C6 fungal-type domain-containing protein</fullName>
    </recommendedName>
</protein>
<dbReference type="InterPro" id="IPR021858">
    <property type="entry name" value="Fun_TF"/>
</dbReference>
<evidence type="ECO:0000256" key="2">
    <source>
        <dbReference type="ARBA" id="ARBA00023125"/>
    </source>
</evidence>
<dbReference type="Gene3D" id="4.10.240.10">
    <property type="entry name" value="Zn(2)-C6 fungal-type DNA-binding domain"/>
    <property type="match status" value="1"/>
</dbReference>
<feature type="domain" description="Zn(2)-C6 fungal-type" evidence="6">
    <location>
        <begin position="11"/>
        <end position="39"/>
    </location>
</feature>
<evidence type="ECO:0000313" key="8">
    <source>
        <dbReference type="Proteomes" id="UP001610334"/>
    </source>
</evidence>